<evidence type="ECO:0000313" key="2">
    <source>
        <dbReference type="Proteomes" id="UP001470230"/>
    </source>
</evidence>
<gene>
    <name evidence="1" type="ORF">M9Y10_029894</name>
</gene>
<proteinExistence type="predicted"/>
<comment type="caution">
    <text evidence="1">The sequence shown here is derived from an EMBL/GenBank/DDBJ whole genome shotgun (WGS) entry which is preliminary data.</text>
</comment>
<dbReference type="Proteomes" id="UP001470230">
    <property type="component" value="Unassembled WGS sequence"/>
</dbReference>
<dbReference type="EMBL" id="JAPFFF010000004">
    <property type="protein sequence ID" value="KAK8892655.1"/>
    <property type="molecule type" value="Genomic_DNA"/>
</dbReference>
<reference evidence="1 2" key="1">
    <citation type="submission" date="2024-04" db="EMBL/GenBank/DDBJ databases">
        <title>Tritrichomonas musculus Genome.</title>
        <authorList>
            <person name="Alves-Ferreira E."/>
            <person name="Grigg M."/>
            <person name="Lorenzi H."/>
            <person name="Galac M."/>
        </authorList>
    </citation>
    <scope>NUCLEOTIDE SEQUENCE [LARGE SCALE GENOMIC DNA]</scope>
    <source>
        <strain evidence="1 2">EAF2021</strain>
    </source>
</reference>
<organism evidence="1 2">
    <name type="scientific">Tritrichomonas musculus</name>
    <dbReference type="NCBI Taxonomy" id="1915356"/>
    <lineage>
        <taxon>Eukaryota</taxon>
        <taxon>Metamonada</taxon>
        <taxon>Parabasalia</taxon>
        <taxon>Tritrichomonadida</taxon>
        <taxon>Tritrichomonadidae</taxon>
        <taxon>Tritrichomonas</taxon>
    </lineage>
</organism>
<name>A0ABR2KRP4_9EUKA</name>
<evidence type="ECO:0000313" key="1">
    <source>
        <dbReference type="EMBL" id="KAK8892655.1"/>
    </source>
</evidence>
<protein>
    <submittedName>
        <fullName evidence="1">Uncharacterized protein</fullName>
    </submittedName>
</protein>
<accession>A0ABR2KRP4</accession>
<sequence>METQDENGIVYELNENDLSASVVRMTQDVKNIFIPCFIEFGDKKYLITTVERYAISSRIDANVKFAEDSEEKISRHFHSEVLLIIYKYQLV</sequence>
<keyword evidence="2" id="KW-1185">Reference proteome</keyword>